<dbReference type="SUPFAM" id="SSF55931">
    <property type="entry name" value="Glutamine synthetase/guanido kinase"/>
    <property type="match status" value="1"/>
</dbReference>
<dbReference type="EMBL" id="CDMZ01005679">
    <property type="protein sequence ID" value="CEM53418.1"/>
    <property type="molecule type" value="Genomic_DNA"/>
</dbReference>
<evidence type="ECO:0000256" key="2">
    <source>
        <dbReference type="ARBA" id="ARBA00022679"/>
    </source>
</evidence>
<dbReference type="PROSITE" id="PS00112">
    <property type="entry name" value="PHOSPHAGEN_KINASE"/>
    <property type="match status" value="1"/>
</dbReference>
<dbReference type="SUPFAM" id="SSF48034">
    <property type="entry name" value="Guanido kinase N-terminal domain"/>
    <property type="match status" value="1"/>
</dbReference>
<dbReference type="InterPro" id="IPR022415">
    <property type="entry name" value="ATP-guanido_PTrfase_AS"/>
</dbReference>
<keyword evidence="2 7" id="KW-0808">Transferase</keyword>
<evidence type="ECO:0000256" key="1">
    <source>
        <dbReference type="ARBA" id="ARBA00006798"/>
    </source>
</evidence>
<dbReference type="AlphaFoldDB" id="A0A0G4I8I4"/>
<evidence type="ECO:0000256" key="8">
    <source>
        <dbReference type="RuleBase" id="RU000505"/>
    </source>
</evidence>
<evidence type="ECO:0000256" key="4">
    <source>
        <dbReference type="ARBA" id="ARBA00022777"/>
    </source>
</evidence>
<dbReference type="GO" id="GO:0005615">
    <property type="term" value="C:extracellular space"/>
    <property type="evidence" value="ECO:0007669"/>
    <property type="project" value="TreeGrafter"/>
</dbReference>
<sequence>MAAEILANIEAAKKSNPDNLMAKFFDVKYYKSLPEDKKARLLKICKSGADNPDSGMGMYAMNPTDYDDFQEYFDQTIKAYHKIEGDVKHVNNWEFAGVEGLPASGKLDLKELGLAEVSMRVRVGRNLADFPLPGAMTKEDRIKMEEKMVGAFEKLMADPAYGGTYHSLTPDTKYSIDDNKYNELVKAHIMFKDMAADSYLASAGIASEWPFGRGCYVSEDKGFIVWVGEEDHLRIMCMKKGSVLNEVFDRLKTACDVVEQVSGKFAKSPTYGYVTSCPTNLGTGMRASVHIKIPKLTADGTDTKAKAVAKPLGLSVRGMGGEHTPIGADGTVDISPSARLMIQEAQIVCNLYKGIKLLLEEEAKA</sequence>
<feature type="domain" description="Phosphagen kinase N-terminal" evidence="9">
    <location>
        <begin position="1"/>
        <end position="82"/>
    </location>
</feature>
<dbReference type="PhylomeDB" id="A0A0G4I8I4"/>
<reference evidence="11" key="1">
    <citation type="submission" date="2014-11" db="EMBL/GenBank/DDBJ databases">
        <authorList>
            <person name="Otto D Thomas"/>
            <person name="Naeem Raeece"/>
        </authorList>
    </citation>
    <scope>NUCLEOTIDE SEQUENCE</scope>
</reference>
<evidence type="ECO:0000313" key="11">
    <source>
        <dbReference type="EMBL" id="CEM53418.1"/>
    </source>
</evidence>
<name>A0A0G4I8I4_9ALVE</name>
<evidence type="ECO:0000259" key="10">
    <source>
        <dbReference type="PROSITE" id="PS51510"/>
    </source>
</evidence>
<dbReference type="VEuPathDB" id="CryptoDB:Cvel_11943"/>
<dbReference type="InterPro" id="IPR022413">
    <property type="entry name" value="ATP-guanido_PTrfase_N"/>
</dbReference>
<dbReference type="PROSITE" id="PS51510">
    <property type="entry name" value="PHOSPHAGEN_KINASE_C"/>
    <property type="match status" value="1"/>
</dbReference>
<evidence type="ECO:0000256" key="5">
    <source>
        <dbReference type="ARBA" id="ARBA00022840"/>
    </source>
</evidence>
<evidence type="ECO:0000256" key="6">
    <source>
        <dbReference type="PROSITE-ProRule" id="PRU00842"/>
    </source>
</evidence>
<protein>
    <recommendedName>
        <fullName evidence="12">Arginine kinase</fullName>
    </recommendedName>
</protein>
<dbReference type="PANTHER" id="PTHR11547:SF64">
    <property type="entry name" value="CHROMOSOME UNDETERMINED SCAFFOLD_51, WHOLE GENOME SHOTGUN SEQUENCE"/>
    <property type="match status" value="1"/>
</dbReference>
<dbReference type="PROSITE" id="PS51509">
    <property type="entry name" value="PHOSPHAGEN_KINASE_N"/>
    <property type="match status" value="1"/>
</dbReference>
<feature type="binding site" evidence="7">
    <location>
        <begin position="286"/>
        <end position="290"/>
    </location>
    <ligand>
        <name>ATP</name>
        <dbReference type="ChEBI" id="CHEBI:30616"/>
    </ligand>
</feature>
<dbReference type="PANTHER" id="PTHR11547">
    <property type="entry name" value="ARGININE OR CREATINE KINASE"/>
    <property type="match status" value="1"/>
</dbReference>
<evidence type="ECO:0000259" key="9">
    <source>
        <dbReference type="PROSITE" id="PS51509"/>
    </source>
</evidence>
<keyword evidence="4 7" id="KW-0418">Kinase</keyword>
<evidence type="ECO:0000256" key="3">
    <source>
        <dbReference type="ARBA" id="ARBA00022741"/>
    </source>
</evidence>
<dbReference type="GO" id="GO:0046314">
    <property type="term" value="P:phosphocreatine biosynthetic process"/>
    <property type="evidence" value="ECO:0007669"/>
    <property type="project" value="InterPro"/>
</dbReference>
<feature type="binding site" evidence="7">
    <location>
        <begin position="118"/>
        <end position="122"/>
    </location>
    <ligand>
        <name>ATP</name>
        <dbReference type="ChEBI" id="CHEBI:30616"/>
    </ligand>
</feature>
<feature type="binding site" evidence="7">
    <location>
        <position position="234"/>
    </location>
    <ligand>
        <name>ATP</name>
        <dbReference type="ChEBI" id="CHEBI:30616"/>
    </ligand>
</feature>
<keyword evidence="5 7" id="KW-0067">ATP-binding</keyword>
<dbReference type="Pfam" id="PF02807">
    <property type="entry name" value="ATP-gua_PtransN"/>
    <property type="match status" value="1"/>
</dbReference>
<comment type="similarity">
    <text evidence="1 6 8">Belongs to the ATP:guanido phosphotransferase family.</text>
</comment>
<dbReference type="InterPro" id="IPR022414">
    <property type="entry name" value="ATP-guanido_PTrfase_cat"/>
</dbReference>
<dbReference type="GO" id="GO:0004111">
    <property type="term" value="F:creatine kinase activity"/>
    <property type="evidence" value="ECO:0007669"/>
    <property type="project" value="InterPro"/>
</dbReference>
<feature type="domain" description="Phosphagen kinase C-terminal" evidence="10">
    <location>
        <begin position="115"/>
        <end position="365"/>
    </location>
</feature>
<accession>A0A0G4I8I4</accession>
<keyword evidence="3 7" id="KW-0547">Nucleotide-binding</keyword>
<organism evidence="11">
    <name type="scientific">Chromera velia CCMP2878</name>
    <dbReference type="NCBI Taxonomy" id="1169474"/>
    <lineage>
        <taxon>Eukaryota</taxon>
        <taxon>Sar</taxon>
        <taxon>Alveolata</taxon>
        <taxon>Colpodellida</taxon>
        <taxon>Chromeraceae</taxon>
        <taxon>Chromera</taxon>
    </lineage>
</organism>
<proteinExistence type="inferred from homology"/>
<dbReference type="GO" id="GO:0005524">
    <property type="term" value="F:ATP binding"/>
    <property type="evidence" value="ECO:0007669"/>
    <property type="project" value="UniProtKB-UniRule"/>
</dbReference>
<feature type="binding site" evidence="7">
    <location>
        <begin position="317"/>
        <end position="322"/>
    </location>
    <ligand>
        <name>ATP</name>
        <dbReference type="ChEBI" id="CHEBI:30616"/>
    </ligand>
</feature>
<evidence type="ECO:0000256" key="7">
    <source>
        <dbReference type="PROSITE-ProRule" id="PRU00843"/>
    </source>
</evidence>
<dbReference type="InterPro" id="IPR000749">
    <property type="entry name" value="ATP-guanido_PTrfase"/>
</dbReference>
<gene>
    <name evidence="11" type="ORF">Cvel_11943</name>
</gene>
<dbReference type="CDD" id="cd07931">
    <property type="entry name" value="eukaryotic_phosphagen_kinases"/>
    <property type="match status" value="1"/>
</dbReference>
<feature type="binding site" evidence="7">
    <location>
        <position position="188"/>
    </location>
    <ligand>
        <name>ATP</name>
        <dbReference type="ChEBI" id="CHEBI:30616"/>
    </ligand>
</feature>
<dbReference type="Gene3D" id="1.10.135.10">
    <property type="entry name" value="ATP:guanido phosphotransferase, N-terminal domain"/>
    <property type="match status" value="1"/>
</dbReference>
<dbReference type="Pfam" id="PF00217">
    <property type="entry name" value="ATP-gua_Ptrans"/>
    <property type="match status" value="1"/>
</dbReference>
<evidence type="ECO:0008006" key="12">
    <source>
        <dbReference type="Google" id="ProtNLM"/>
    </source>
</evidence>
<dbReference type="Gene3D" id="3.30.590.10">
    <property type="entry name" value="Glutamine synthetase/guanido kinase, catalytic domain"/>
    <property type="match status" value="1"/>
</dbReference>
<dbReference type="FunFam" id="3.30.590.10:FF:000006">
    <property type="entry name" value="Arginine kinase 1"/>
    <property type="match status" value="1"/>
</dbReference>
<dbReference type="InterPro" id="IPR036802">
    <property type="entry name" value="ATP-guanido_PTrfase_N_sf"/>
</dbReference>
<dbReference type="InterPro" id="IPR014746">
    <property type="entry name" value="Gln_synth/guanido_kin_cat_dom"/>
</dbReference>